<dbReference type="InterPro" id="IPR022953">
    <property type="entry name" value="ATP_PFK"/>
</dbReference>
<dbReference type="RefSeq" id="WP_182527642.1">
    <property type="nucleotide sequence ID" value="NZ_JACJHT010000002.1"/>
</dbReference>
<protein>
    <recommendedName>
        <fullName evidence="15">ATP-dependent 6-phosphofructokinase</fullName>
        <shortName evidence="15">ATP-PFK</shortName>
        <shortName evidence="15">Phosphofructokinase</shortName>
        <ecNumber evidence="15">2.7.1.11</ecNumber>
    </recommendedName>
    <alternativeName>
        <fullName evidence="15">Phosphohexokinase</fullName>
    </alternativeName>
</protein>
<name>A0A7W3RG21_PRIAR</name>
<feature type="binding site" evidence="15">
    <location>
        <begin position="102"/>
        <end position="105"/>
    </location>
    <ligand>
        <name>ATP</name>
        <dbReference type="ChEBI" id="CHEBI:30616"/>
    </ligand>
</feature>
<evidence type="ECO:0000313" key="17">
    <source>
        <dbReference type="EMBL" id="MBA9039918.1"/>
    </source>
</evidence>
<dbReference type="GO" id="GO:0030388">
    <property type="term" value="P:fructose 1,6-bisphosphate metabolic process"/>
    <property type="evidence" value="ECO:0007669"/>
    <property type="project" value="TreeGrafter"/>
</dbReference>
<dbReference type="InterPro" id="IPR012003">
    <property type="entry name" value="ATP_PFK_prok-type"/>
</dbReference>
<feature type="binding site" evidence="15">
    <location>
        <position position="11"/>
    </location>
    <ligand>
        <name>ATP</name>
        <dbReference type="ChEBI" id="CHEBI:30616"/>
    </ligand>
</feature>
<dbReference type="EC" id="2.7.1.11" evidence="15"/>
<evidence type="ECO:0000256" key="6">
    <source>
        <dbReference type="ARBA" id="ARBA00022533"/>
    </source>
</evidence>
<dbReference type="AlphaFoldDB" id="A0A7W3RG21"/>
<comment type="catalytic activity">
    <reaction evidence="14 15">
        <text>beta-D-fructose 6-phosphate + ATP = beta-D-fructose 1,6-bisphosphate + ADP + H(+)</text>
        <dbReference type="Rhea" id="RHEA:16109"/>
        <dbReference type="ChEBI" id="CHEBI:15378"/>
        <dbReference type="ChEBI" id="CHEBI:30616"/>
        <dbReference type="ChEBI" id="CHEBI:32966"/>
        <dbReference type="ChEBI" id="CHEBI:57634"/>
        <dbReference type="ChEBI" id="CHEBI:456216"/>
        <dbReference type="EC" id="2.7.1.11"/>
    </reaction>
</comment>
<feature type="binding site" description="in other chain" evidence="15">
    <location>
        <begin position="169"/>
        <end position="171"/>
    </location>
    <ligand>
        <name>substrate</name>
        <note>ligand shared between dimeric partners</note>
    </ligand>
</feature>
<evidence type="ECO:0000256" key="8">
    <source>
        <dbReference type="ARBA" id="ARBA00022723"/>
    </source>
</evidence>
<sequence length="318" mass="34593">MMKLGVLTSGGDAPGMNAAIRAVVKTADYHNIEVMGIEGGYQGLIEGKLHRLTSTDVDYIADKGGTFLKTSRCAEFMKESGRIKALSILKDYGINHLVVIGGEGSFKGTQNLHELGVNVIGIPATIDNDLSYTDYSLGFDTTLNTILECLGKIKDTDLSHEKTTIVEVMGRYCGDLALYSALAGAGEIISTPERKLSFEEICSKLNEKIKSGKKDNLILITEKMYDIQDLQKYVEDRLDVSVRTSILGFIQRGGQPSAFDRILASKMGITAVELLLKGYSGRAVGIKENDLINVDIEKVHSKLSSNDDKCSLLDTILA</sequence>
<dbReference type="UniPathway" id="UPA00109">
    <property type="reaction ID" value="UER00182"/>
</dbReference>
<dbReference type="InterPro" id="IPR035966">
    <property type="entry name" value="PKF_sf"/>
</dbReference>
<dbReference type="PANTHER" id="PTHR13697:SF4">
    <property type="entry name" value="ATP-DEPENDENT 6-PHOSPHOFRUCTOKINASE"/>
    <property type="match status" value="1"/>
</dbReference>
<dbReference type="Gene3D" id="3.40.50.460">
    <property type="entry name" value="Phosphofructokinase domain"/>
    <property type="match status" value="1"/>
</dbReference>
<feature type="binding site" description="in other chain" evidence="15">
    <location>
        <begin position="213"/>
        <end position="215"/>
    </location>
    <ligand>
        <name>ADP</name>
        <dbReference type="ChEBI" id="CHEBI:456216"/>
        <note>allosteric activator; ligand shared between dimeric partners</note>
    </ligand>
</feature>
<evidence type="ECO:0000256" key="15">
    <source>
        <dbReference type="HAMAP-Rule" id="MF_00339"/>
    </source>
</evidence>
<feature type="domain" description="Phosphofructokinase" evidence="16">
    <location>
        <begin position="3"/>
        <end position="275"/>
    </location>
</feature>
<reference evidence="17" key="1">
    <citation type="submission" date="2020-08" db="EMBL/GenBank/DDBJ databases">
        <title>Functional genomics of gut bacteria from endangered species of beetles.</title>
        <authorList>
            <person name="Carlos-Shanley C."/>
        </authorList>
    </citation>
    <scope>NUCLEOTIDE SEQUENCE [LARGE SCALE GENOMIC DNA]</scope>
    <source>
        <strain evidence="17">S00060</strain>
    </source>
</reference>
<dbReference type="FunFam" id="3.40.50.460:FF:000002">
    <property type="entry name" value="ATP-dependent 6-phosphofructokinase"/>
    <property type="match status" value="1"/>
</dbReference>
<comment type="pathway">
    <text evidence="4 15">Carbohydrate degradation; glycolysis; D-glyceraldehyde 3-phosphate and glycerone phosphate from D-glucose: step 3/4.</text>
</comment>
<dbReference type="Gene3D" id="3.40.50.450">
    <property type="match status" value="1"/>
</dbReference>
<feature type="binding site" description="in other chain" evidence="15">
    <location>
        <position position="154"/>
    </location>
    <ligand>
        <name>ADP</name>
        <dbReference type="ChEBI" id="CHEBI:456216"/>
        <note>allosteric activator; ligand shared between dimeric partners</note>
    </ligand>
</feature>
<evidence type="ECO:0000313" key="18">
    <source>
        <dbReference type="Proteomes" id="UP000543174"/>
    </source>
</evidence>
<keyword evidence="5 15" id="KW-0963">Cytoplasm</keyword>
<dbReference type="InterPro" id="IPR000023">
    <property type="entry name" value="Phosphofructokinase_dom"/>
</dbReference>
<dbReference type="GO" id="GO:0061621">
    <property type="term" value="P:canonical glycolysis"/>
    <property type="evidence" value="ECO:0007669"/>
    <property type="project" value="TreeGrafter"/>
</dbReference>
<evidence type="ECO:0000256" key="1">
    <source>
        <dbReference type="ARBA" id="ARBA00001946"/>
    </source>
</evidence>
<comment type="activity regulation">
    <text evidence="15">Allosterically activated by ADP and other diphosphonucleosides, and allosterically inhibited by phosphoenolpyruvate.</text>
</comment>
<keyword evidence="12 15" id="KW-0460">Magnesium</keyword>
<feature type="binding site" evidence="15">
    <location>
        <begin position="72"/>
        <end position="73"/>
    </location>
    <ligand>
        <name>ATP</name>
        <dbReference type="ChEBI" id="CHEBI:30616"/>
    </ligand>
</feature>
<dbReference type="GO" id="GO:0003872">
    <property type="term" value="F:6-phosphofructokinase activity"/>
    <property type="evidence" value="ECO:0007669"/>
    <property type="project" value="UniProtKB-UniRule"/>
</dbReference>
<dbReference type="InterPro" id="IPR012828">
    <property type="entry name" value="PFKA_ATP_prok"/>
</dbReference>
<feature type="binding site" description="in other chain" evidence="15">
    <location>
        <position position="222"/>
    </location>
    <ligand>
        <name>substrate</name>
        <note>ligand shared between dimeric partners</note>
    </ligand>
</feature>
<dbReference type="PANTHER" id="PTHR13697">
    <property type="entry name" value="PHOSPHOFRUCTOKINASE"/>
    <property type="match status" value="1"/>
</dbReference>
<dbReference type="GO" id="GO:0005945">
    <property type="term" value="C:6-phosphofructokinase complex"/>
    <property type="evidence" value="ECO:0007669"/>
    <property type="project" value="TreeGrafter"/>
</dbReference>
<proteinExistence type="inferred from homology"/>
<evidence type="ECO:0000256" key="3">
    <source>
        <dbReference type="ARBA" id="ARBA00004496"/>
    </source>
</evidence>
<comment type="subunit">
    <text evidence="15">Homotetramer.</text>
</comment>
<comment type="caution">
    <text evidence="15">Lacks conserved residue(s) required for the propagation of feature annotation.</text>
</comment>
<dbReference type="NCBIfam" id="NF002872">
    <property type="entry name" value="PRK03202.1"/>
    <property type="match status" value="1"/>
</dbReference>
<evidence type="ECO:0000256" key="11">
    <source>
        <dbReference type="ARBA" id="ARBA00022840"/>
    </source>
</evidence>
<feature type="active site" description="Proton acceptor" evidence="15">
    <location>
        <position position="127"/>
    </location>
</feature>
<evidence type="ECO:0000256" key="9">
    <source>
        <dbReference type="ARBA" id="ARBA00022741"/>
    </source>
</evidence>
<evidence type="ECO:0000256" key="10">
    <source>
        <dbReference type="ARBA" id="ARBA00022777"/>
    </source>
</evidence>
<keyword evidence="11 15" id="KW-0067">ATP-binding</keyword>
<keyword evidence="7 15" id="KW-0808">Transferase</keyword>
<comment type="caution">
    <text evidence="17">The sequence shown here is derived from an EMBL/GenBank/DDBJ whole genome shotgun (WGS) entry which is preliminary data.</text>
</comment>
<evidence type="ECO:0000256" key="7">
    <source>
        <dbReference type="ARBA" id="ARBA00022679"/>
    </source>
</evidence>
<organism evidence="17 18">
    <name type="scientific">Priestia aryabhattai</name>
    <name type="common">Bacillus aryabhattai</name>
    <dbReference type="NCBI Taxonomy" id="412384"/>
    <lineage>
        <taxon>Bacteria</taxon>
        <taxon>Bacillati</taxon>
        <taxon>Bacillota</taxon>
        <taxon>Bacilli</taxon>
        <taxon>Bacillales</taxon>
        <taxon>Bacillaceae</taxon>
        <taxon>Priestia</taxon>
    </lineage>
</organism>
<evidence type="ECO:0000256" key="13">
    <source>
        <dbReference type="ARBA" id="ARBA00023152"/>
    </source>
</evidence>
<evidence type="ECO:0000256" key="5">
    <source>
        <dbReference type="ARBA" id="ARBA00022490"/>
    </source>
</evidence>
<dbReference type="GO" id="GO:0070095">
    <property type="term" value="F:fructose-6-phosphate binding"/>
    <property type="evidence" value="ECO:0007669"/>
    <property type="project" value="TreeGrafter"/>
</dbReference>
<dbReference type="NCBIfam" id="TIGR02482">
    <property type="entry name" value="PFKA_ATP"/>
    <property type="match status" value="1"/>
</dbReference>
<dbReference type="EMBL" id="JACJHT010000002">
    <property type="protein sequence ID" value="MBA9039918.1"/>
    <property type="molecule type" value="Genomic_DNA"/>
</dbReference>
<dbReference type="GO" id="GO:0005524">
    <property type="term" value="F:ATP binding"/>
    <property type="evidence" value="ECO:0007669"/>
    <property type="project" value="UniProtKB-UniRule"/>
</dbReference>
<keyword evidence="10 15" id="KW-0418">Kinase</keyword>
<feature type="binding site" evidence="15">
    <location>
        <position position="103"/>
    </location>
    <ligand>
        <name>Mg(2+)</name>
        <dbReference type="ChEBI" id="CHEBI:18420"/>
        <note>catalytic</note>
    </ligand>
</feature>
<dbReference type="HAMAP" id="MF_00339">
    <property type="entry name" value="Phosphofructokinase_I_B1"/>
    <property type="match status" value="1"/>
</dbReference>
<evidence type="ECO:0000256" key="2">
    <source>
        <dbReference type="ARBA" id="ARBA00002659"/>
    </source>
</evidence>
<dbReference type="GO" id="GO:0046872">
    <property type="term" value="F:metal ion binding"/>
    <property type="evidence" value="ECO:0007669"/>
    <property type="project" value="UniProtKB-KW"/>
</dbReference>
<evidence type="ECO:0000256" key="14">
    <source>
        <dbReference type="ARBA" id="ARBA00048070"/>
    </source>
</evidence>
<keyword evidence="18" id="KW-1185">Reference proteome</keyword>
<accession>A0A7W3RG21</accession>
<dbReference type="GO" id="GO:0048029">
    <property type="term" value="F:monosaccharide binding"/>
    <property type="evidence" value="ECO:0007669"/>
    <property type="project" value="TreeGrafter"/>
</dbReference>
<dbReference type="Proteomes" id="UP000543174">
    <property type="component" value="Unassembled WGS sequence"/>
</dbReference>
<dbReference type="SUPFAM" id="SSF53784">
    <property type="entry name" value="Phosphofructokinase"/>
    <property type="match status" value="1"/>
</dbReference>
<comment type="similarity">
    <text evidence="15">Belongs to the phosphofructokinase type A (PFKA) family. ATP-dependent PFK group I subfamily. Prokaryotic clade 'B1' sub-subfamily.</text>
</comment>
<gene>
    <name evidence="15" type="primary">pfkA</name>
    <name evidence="17" type="ORF">HNP21_003025</name>
</gene>
<comment type="function">
    <text evidence="2 15">Catalyzes the phosphorylation of D-fructose 6-phosphate to fructose 1,6-bisphosphate by ATP, the first committing step of glycolysis.</text>
</comment>
<feature type="binding site" description="in other chain" evidence="15">
    <location>
        <begin position="125"/>
        <end position="127"/>
    </location>
    <ligand>
        <name>substrate</name>
        <note>ligand shared between dimeric partners</note>
    </ligand>
</feature>
<evidence type="ECO:0000256" key="12">
    <source>
        <dbReference type="ARBA" id="ARBA00022842"/>
    </source>
</evidence>
<evidence type="ECO:0000256" key="4">
    <source>
        <dbReference type="ARBA" id="ARBA00004679"/>
    </source>
</evidence>
<feature type="binding site" evidence="15">
    <location>
        <position position="243"/>
    </location>
    <ligand>
        <name>substrate</name>
        <note>ligand shared between dimeric partners</note>
    </ligand>
</feature>
<comment type="subcellular location">
    <subcellularLocation>
        <location evidence="3 15">Cytoplasm</location>
    </subcellularLocation>
</comment>
<dbReference type="GO" id="GO:0016208">
    <property type="term" value="F:AMP binding"/>
    <property type="evidence" value="ECO:0007669"/>
    <property type="project" value="TreeGrafter"/>
</dbReference>
<dbReference type="GO" id="GO:0042802">
    <property type="term" value="F:identical protein binding"/>
    <property type="evidence" value="ECO:0007669"/>
    <property type="project" value="TreeGrafter"/>
</dbReference>
<dbReference type="Pfam" id="PF00365">
    <property type="entry name" value="PFK"/>
    <property type="match status" value="1"/>
</dbReference>
<keyword evidence="6 15" id="KW-0021">Allosteric enzyme</keyword>
<dbReference type="PIRSF" id="PIRSF000532">
    <property type="entry name" value="ATP_PFK_prok"/>
    <property type="match status" value="1"/>
</dbReference>
<keyword evidence="13 15" id="KW-0324">Glycolysis</keyword>
<evidence type="ECO:0000259" key="16">
    <source>
        <dbReference type="Pfam" id="PF00365"/>
    </source>
</evidence>
<keyword evidence="8 15" id="KW-0479">Metal-binding</keyword>
<dbReference type="PRINTS" id="PR00476">
    <property type="entry name" value="PHFRCTKINASE"/>
</dbReference>
<feature type="binding site" evidence="15">
    <location>
        <begin position="21"/>
        <end position="25"/>
    </location>
    <ligand>
        <name>ADP</name>
        <dbReference type="ChEBI" id="CHEBI:456216"/>
        <note>allosteric activator; ligand shared between dimeric partners</note>
    </ligand>
</feature>
<dbReference type="GO" id="GO:0006002">
    <property type="term" value="P:fructose 6-phosphate metabolic process"/>
    <property type="evidence" value="ECO:0007669"/>
    <property type="project" value="UniProtKB-UniRule"/>
</dbReference>
<keyword evidence="9 15" id="KW-0547">Nucleotide-binding</keyword>
<comment type="cofactor">
    <cofactor evidence="1 15">
        <name>Mg(2+)</name>
        <dbReference type="ChEBI" id="CHEBI:18420"/>
    </cofactor>
</comment>